<organism evidence="2 3">
    <name type="scientific">Kaistia terrae</name>
    <dbReference type="NCBI Taxonomy" id="537017"/>
    <lineage>
        <taxon>Bacteria</taxon>
        <taxon>Pseudomonadati</taxon>
        <taxon>Pseudomonadota</taxon>
        <taxon>Alphaproteobacteria</taxon>
        <taxon>Hyphomicrobiales</taxon>
        <taxon>Kaistiaceae</taxon>
        <taxon>Kaistia</taxon>
    </lineage>
</organism>
<dbReference type="RefSeq" id="WP_266346331.1">
    <property type="nucleotide sequence ID" value="NZ_JAPKNH010000015.1"/>
</dbReference>
<proteinExistence type="predicted"/>
<feature type="region of interest" description="Disordered" evidence="1">
    <location>
        <begin position="39"/>
        <end position="60"/>
    </location>
</feature>
<dbReference type="EMBL" id="JBHSML010000031">
    <property type="protein sequence ID" value="MFC5519041.1"/>
    <property type="molecule type" value="Genomic_DNA"/>
</dbReference>
<name>A0ABW0Q373_9HYPH</name>
<comment type="caution">
    <text evidence="2">The sequence shown here is derived from an EMBL/GenBank/DDBJ whole genome shotgun (WGS) entry which is preliminary data.</text>
</comment>
<accession>A0ABW0Q373</accession>
<evidence type="ECO:0000256" key="1">
    <source>
        <dbReference type="SAM" id="MobiDB-lite"/>
    </source>
</evidence>
<evidence type="ECO:0000313" key="3">
    <source>
        <dbReference type="Proteomes" id="UP001596150"/>
    </source>
</evidence>
<keyword evidence="3" id="KW-1185">Reference proteome</keyword>
<sequence length="127" mass="13727">MPNTIRRNLADEIEAIAELALDDDQRKKMVEIAKTLAPESSELTSSPGGAIAGCSEPAQSSVLKGRRLMPDRPDGITISEWKEIKAAETDAAAREIVEREASSSTARTERLKAQRLALAAEKANKPD</sequence>
<evidence type="ECO:0000313" key="2">
    <source>
        <dbReference type="EMBL" id="MFC5519041.1"/>
    </source>
</evidence>
<reference evidence="3" key="1">
    <citation type="journal article" date="2019" name="Int. J. Syst. Evol. Microbiol.">
        <title>The Global Catalogue of Microorganisms (GCM) 10K type strain sequencing project: providing services to taxonomists for standard genome sequencing and annotation.</title>
        <authorList>
            <consortium name="The Broad Institute Genomics Platform"/>
            <consortium name="The Broad Institute Genome Sequencing Center for Infectious Disease"/>
            <person name="Wu L."/>
            <person name="Ma J."/>
        </authorList>
    </citation>
    <scope>NUCLEOTIDE SEQUENCE [LARGE SCALE GENOMIC DNA]</scope>
    <source>
        <strain evidence="3">KACC 12633</strain>
    </source>
</reference>
<gene>
    <name evidence="2" type="ORF">ACFPP9_24975</name>
</gene>
<dbReference type="Proteomes" id="UP001596150">
    <property type="component" value="Unassembled WGS sequence"/>
</dbReference>
<protein>
    <submittedName>
        <fullName evidence="2">Uncharacterized protein</fullName>
    </submittedName>
</protein>